<gene>
    <name evidence="1" type="ORF">S03H2_09026</name>
</gene>
<reference evidence="1" key="1">
    <citation type="journal article" date="2014" name="Front. Microbiol.">
        <title>High frequency of phylogenetically diverse reductive dehalogenase-homologous genes in deep subseafloor sedimentary metagenomes.</title>
        <authorList>
            <person name="Kawai M."/>
            <person name="Futagami T."/>
            <person name="Toyoda A."/>
            <person name="Takaki Y."/>
            <person name="Nishi S."/>
            <person name="Hori S."/>
            <person name="Arai W."/>
            <person name="Tsubouchi T."/>
            <person name="Morono Y."/>
            <person name="Uchiyama I."/>
            <person name="Ito T."/>
            <person name="Fujiyama A."/>
            <person name="Inagaki F."/>
            <person name="Takami H."/>
        </authorList>
    </citation>
    <scope>NUCLEOTIDE SEQUENCE</scope>
    <source>
        <strain evidence="1">Expedition CK06-06</strain>
    </source>
</reference>
<feature type="non-terminal residue" evidence="1">
    <location>
        <position position="128"/>
    </location>
</feature>
<dbReference type="EMBL" id="BARU01004502">
    <property type="protein sequence ID" value="GAH21032.1"/>
    <property type="molecule type" value="Genomic_DNA"/>
</dbReference>
<organism evidence="1">
    <name type="scientific">marine sediment metagenome</name>
    <dbReference type="NCBI Taxonomy" id="412755"/>
    <lineage>
        <taxon>unclassified sequences</taxon>
        <taxon>metagenomes</taxon>
        <taxon>ecological metagenomes</taxon>
    </lineage>
</organism>
<accession>X1DLH2</accession>
<protein>
    <submittedName>
        <fullName evidence="1">Uncharacterized protein</fullName>
    </submittedName>
</protein>
<sequence>MIFVGIMFTAVIPMLLVMNQADTLHDMRKFELERFDQERSDEDVHVYVFPVTEESTTLTLRVHNRGSLVVNVVQVWIKDITYLFEDFVVPPMSYLDKPLDDFGPELGTYYFTKIITDRGNIFPSDSGS</sequence>
<comment type="caution">
    <text evidence="1">The sequence shown here is derived from an EMBL/GenBank/DDBJ whole genome shotgun (WGS) entry which is preliminary data.</text>
</comment>
<proteinExistence type="predicted"/>
<evidence type="ECO:0000313" key="1">
    <source>
        <dbReference type="EMBL" id="GAH21032.1"/>
    </source>
</evidence>
<dbReference type="AlphaFoldDB" id="X1DLH2"/>
<name>X1DLH2_9ZZZZ</name>